<evidence type="ECO:0000256" key="10">
    <source>
        <dbReference type="ARBA" id="ARBA00023310"/>
    </source>
</evidence>
<feature type="transmembrane region" description="Helical" evidence="11">
    <location>
        <begin position="52"/>
        <end position="77"/>
    </location>
</feature>
<reference evidence="12 13" key="1">
    <citation type="journal article" date="2014" name="Genome Announc.">
        <title>Complete Genome Sequence of Mycoplasma ovis Strain Michigan, a Hemoplasma of Sheep with Two Distinct 16S rRNA Genes.</title>
        <authorList>
            <person name="Deshuillers P.L."/>
            <person name="Santos A.P."/>
            <person name="do Nascimento N.C."/>
            <person name="Hampel J.A."/>
            <person name="Bergin I.L."/>
            <person name="Dyson M.C."/>
            <person name="Messick J.B."/>
        </authorList>
    </citation>
    <scope>NUCLEOTIDE SEQUENCE [LARGE SCALE GENOMIC DNA]</scope>
    <source>
        <strain evidence="12 13">Michigan</strain>
    </source>
</reference>
<dbReference type="SUPFAM" id="SSF81336">
    <property type="entry name" value="F1F0 ATP synthase subunit A"/>
    <property type="match status" value="1"/>
</dbReference>
<dbReference type="PANTHER" id="PTHR42823:SF3">
    <property type="entry name" value="ATP SYNTHASE SUBUNIT A, CHLOROPLASTIC"/>
    <property type="match status" value="1"/>
</dbReference>
<evidence type="ECO:0000256" key="8">
    <source>
        <dbReference type="ARBA" id="ARBA00023065"/>
    </source>
</evidence>
<keyword evidence="9 11" id="KW-0472">Membrane</keyword>
<keyword evidence="8" id="KW-0406">Ion transport</keyword>
<keyword evidence="13" id="KW-1185">Reference proteome</keyword>
<proteinExistence type="inferred from homology"/>
<gene>
    <name evidence="12" type="ORF">OVS_03050</name>
</gene>
<dbReference type="Gene3D" id="1.20.120.220">
    <property type="entry name" value="ATP synthase, F0 complex, subunit A"/>
    <property type="match status" value="1"/>
</dbReference>
<evidence type="ECO:0000256" key="5">
    <source>
        <dbReference type="ARBA" id="ARBA00022692"/>
    </source>
</evidence>
<evidence type="ECO:0000313" key="13">
    <source>
        <dbReference type="Proteomes" id="UP000018745"/>
    </source>
</evidence>
<evidence type="ECO:0000256" key="1">
    <source>
        <dbReference type="ARBA" id="ARBA00004141"/>
    </source>
</evidence>
<feature type="transmembrane region" description="Helical" evidence="11">
    <location>
        <begin position="83"/>
        <end position="105"/>
    </location>
</feature>
<evidence type="ECO:0000256" key="6">
    <source>
        <dbReference type="ARBA" id="ARBA00022781"/>
    </source>
</evidence>
<keyword evidence="7 11" id="KW-1133">Transmembrane helix</keyword>
<feature type="transmembrane region" description="Helical" evidence="11">
    <location>
        <begin position="23"/>
        <end position="40"/>
    </location>
</feature>
<evidence type="ECO:0000256" key="4">
    <source>
        <dbReference type="ARBA" id="ARBA00022547"/>
    </source>
</evidence>
<dbReference type="Proteomes" id="UP000018745">
    <property type="component" value="Chromosome"/>
</dbReference>
<comment type="subcellular location">
    <subcellularLocation>
        <location evidence="1">Membrane</location>
        <topology evidence="1">Multi-pass membrane protein</topology>
    </subcellularLocation>
</comment>
<comment type="similarity">
    <text evidence="2">Belongs to the ATPase A chain family.</text>
</comment>
<keyword evidence="4" id="KW-0138">CF(0)</keyword>
<dbReference type="EMBL" id="CP006935">
    <property type="protein sequence ID" value="AHC40025.1"/>
    <property type="molecule type" value="Genomic_DNA"/>
</dbReference>
<feature type="transmembrane region" description="Helical" evidence="11">
    <location>
        <begin position="190"/>
        <end position="214"/>
    </location>
</feature>
<evidence type="ECO:0000256" key="2">
    <source>
        <dbReference type="ARBA" id="ARBA00006810"/>
    </source>
</evidence>
<keyword evidence="5 11" id="KW-0812">Transmembrane</keyword>
<evidence type="ECO:0000256" key="3">
    <source>
        <dbReference type="ARBA" id="ARBA00022448"/>
    </source>
</evidence>
<dbReference type="InterPro" id="IPR045082">
    <property type="entry name" value="ATP_syn_F0_a_bact/chloroplast"/>
</dbReference>
<evidence type="ECO:0000313" key="12">
    <source>
        <dbReference type="EMBL" id="AHC40025.1"/>
    </source>
</evidence>
<dbReference type="PRINTS" id="PR00123">
    <property type="entry name" value="ATPASEA"/>
</dbReference>
<keyword evidence="10" id="KW-0066">ATP synthesis</keyword>
<dbReference type="InterPro" id="IPR035908">
    <property type="entry name" value="F0_ATP_A_sf"/>
</dbReference>
<evidence type="ECO:0000256" key="11">
    <source>
        <dbReference type="SAM" id="Phobius"/>
    </source>
</evidence>
<accession>A0ABM5P0T3</accession>
<evidence type="ECO:0000256" key="7">
    <source>
        <dbReference type="ARBA" id="ARBA00022989"/>
    </source>
</evidence>
<dbReference type="InterPro" id="IPR000568">
    <property type="entry name" value="ATP_synth_F0_asu"/>
</dbReference>
<name>A0ABM5P0T3_9MOLU</name>
<evidence type="ECO:0000256" key="9">
    <source>
        <dbReference type="ARBA" id="ARBA00023136"/>
    </source>
</evidence>
<protein>
    <submittedName>
        <fullName evidence="12">ATP synthase F0 subunit A</fullName>
    </submittedName>
</protein>
<dbReference type="Pfam" id="PF00119">
    <property type="entry name" value="ATP-synt_A"/>
    <property type="match status" value="1"/>
</dbReference>
<dbReference type="PANTHER" id="PTHR42823">
    <property type="entry name" value="ATP SYNTHASE SUBUNIT A, CHLOROPLASTIC"/>
    <property type="match status" value="1"/>
</dbReference>
<keyword evidence="6" id="KW-0375">Hydrogen ion transport</keyword>
<keyword evidence="3" id="KW-0813">Transport</keyword>
<organism evidence="12 13">
    <name type="scientific">Mycoplasma ovis str. Michigan</name>
    <dbReference type="NCBI Taxonomy" id="1415773"/>
    <lineage>
        <taxon>Bacteria</taxon>
        <taxon>Bacillati</taxon>
        <taxon>Mycoplasmatota</taxon>
        <taxon>Mollicutes</taxon>
        <taxon>Mycoplasmataceae</taxon>
        <taxon>Mycoplasma</taxon>
    </lineage>
</organism>
<sequence>MVTILILFLGLYYKIVLEKTKNYQKLPKLAFLVFIFIRWVKKTTLEILGRRYSFAIPFFIYIVFYFWGSSLVGMFGFQGMSTFAIVPMSIAGVVFIGTIISGIVAKGFGFFCKDYYLWLKIRNKKIFPIPDFPKILGELGKVLSLGLRLWGNFFAGAIVLYIVKEFLHSSISTIMPTAAPWTAGIALVPLHLYFDVVDGALHSMIFLILTLSYWKMAKQVEHKEHKHNF</sequence>
<feature type="transmembrane region" description="Helical" evidence="11">
    <location>
        <begin position="142"/>
        <end position="163"/>
    </location>
</feature>